<feature type="domain" description="HTH tetR-type" evidence="3">
    <location>
        <begin position="6"/>
        <end position="67"/>
    </location>
</feature>
<dbReference type="KEGG" id="cok:COCCU_12755"/>
<reference evidence="4 5" key="1">
    <citation type="submission" date="2019-11" db="EMBL/GenBank/DDBJ databases">
        <title>Complete genome sequence of Corynebacterium kalinowskii 1959, a novel Corynebacterium species isolated from soil of a small paddock in Vilsendorf, Germany.</title>
        <authorList>
            <person name="Schaffert L."/>
            <person name="Ruwe M."/>
            <person name="Milse J."/>
            <person name="Hanuschka K."/>
            <person name="Ortseifen V."/>
            <person name="Droste J."/>
            <person name="Brandt D."/>
            <person name="Schlueter L."/>
            <person name="Kutter Y."/>
            <person name="Vinke S."/>
            <person name="Viehoefer P."/>
            <person name="Jacob L."/>
            <person name="Luebke N.-C."/>
            <person name="Schulte-Berndt E."/>
            <person name="Hain C."/>
            <person name="Linder M."/>
            <person name="Schmidt P."/>
            <person name="Wollenschlaeger L."/>
            <person name="Luttermann T."/>
            <person name="Thieme E."/>
            <person name="Hassa J."/>
            <person name="Haak M."/>
            <person name="Wittchen M."/>
            <person name="Mentz A."/>
            <person name="Persicke M."/>
            <person name="Busche T."/>
            <person name="Ruckert C."/>
        </authorList>
    </citation>
    <scope>NUCLEOTIDE SEQUENCE [LARGE SCALE GENOMIC DNA]</scope>
    <source>
        <strain evidence="4 5">2039</strain>
    </source>
</reference>
<evidence type="ECO:0000256" key="1">
    <source>
        <dbReference type="ARBA" id="ARBA00023125"/>
    </source>
</evidence>
<dbReference type="SUPFAM" id="SSF46689">
    <property type="entry name" value="Homeodomain-like"/>
    <property type="match status" value="1"/>
</dbReference>
<proteinExistence type="predicted"/>
<dbReference type="GO" id="GO:0003677">
    <property type="term" value="F:DNA binding"/>
    <property type="evidence" value="ECO:0007669"/>
    <property type="project" value="UniProtKB-UniRule"/>
</dbReference>
<feature type="DNA-binding region" description="H-T-H motif" evidence="2">
    <location>
        <begin position="30"/>
        <end position="49"/>
    </location>
</feature>
<dbReference type="Proteomes" id="UP000424462">
    <property type="component" value="Chromosome"/>
</dbReference>
<dbReference type="InterPro" id="IPR009057">
    <property type="entry name" value="Homeodomain-like_sf"/>
</dbReference>
<evidence type="ECO:0000256" key="2">
    <source>
        <dbReference type="PROSITE-ProRule" id="PRU00335"/>
    </source>
</evidence>
<dbReference type="PROSITE" id="PS50977">
    <property type="entry name" value="HTH_TETR_2"/>
    <property type="match status" value="1"/>
</dbReference>
<dbReference type="EMBL" id="CP046455">
    <property type="protein sequence ID" value="QGU08451.1"/>
    <property type="molecule type" value="Genomic_DNA"/>
</dbReference>
<accession>A0A6B8W734</accession>
<keyword evidence="1 2" id="KW-0238">DNA-binding</keyword>
<dbReference type="InterPro" id="IPR001647">
    <property type="entry name" value="HTH_TetR"/>
</dbReference>
<evidence type="ECO:0000259" key="3">
    <source>
        <dbReference type="PROSITE" id="PS50977"/>
    </source>
</evidence>
<protein>
    <submittedName>
        <fullName evidence="4">Putative DNA-binding transcriptional regulator</fullName>
    </submittedName>
</protein>
<evidence type="ECO:0000313" key="4">
    <source>
        <dbReference type="EMBL" id="QGU08451.1"/>
    </source>
</evidence>
<name>A0A6B8W734_9CORY</name>
<gene>
    <name evidence="4" type="ORF">COCCU_12755</name>
</gene>
<dbReference type="AlphaFoldDB" id="A0A6B8W734"/>
<organism evidence="4 5">
    <name type="scientific">Corynebacterium occultum</name>
    <dbReference type="NCBI Taxonomy" id="2675219"/>
    <lineage>
        <taxon>Bacteria</taxon>
        <taxon>Bacillati</taxon>
        <taxon>Actinomycetota</taxon>
        <taxon>Actinomycetes</taxon>
        <taxon>Mycobacteriales</taxon>
        <taxon>Corynebacteriaceae</taxon>
        <taxon>Corynebacterium</taxon>
    </lineage>
</organism>
<keyword evidence="5" id="KW-1185">Reference proteome</keyword>
<sequence length="220" mass="23897">MGQRSERAQRALLDSAEELYARHGIDAVSNRKITEHAGASNHSAVTYHFGGRDELIKALLRRQLAEMESRRAELVAGLAADAGLWDLVACRILPLVEQLAALPVPSWRARFLHQVHGVSAVAPLMNSAFDDSETLAEVRRRVLPHVEGVPEKVLQARSGILGHMVLGLCAEYEAQVEAGTQEGDWISVGYFLIDAVTGMLVAPVTRRGGRVAPASSHNLI</sequence>
<evidence type="ECO:0000313" key="5">
    <source>
        <dbReference type="Proteomes" id="UP000424462"/>
    </source>
</evidence>
<dbReference type="RefSeq" id="WP_197088365.1">
    <property type="nucleotide sequence ID" value="NZ_CP046455.1"/>
</dbReference>
<dbReference type="Pfam" id="PF00440">
    <property type="entry name" value="TetR_N"/>
    <property type="match status" value="1"/>
</dbReference>
<dbReference type="Gene3D" id="1.10.357.10">
    <property type="entry name" value="Tetracycline Repressor, domain 2"/>
    <property type="match status" value="1"/>
</dbReference>